<sequence>MERPQTRLDEPALYDGVLSRRVFAFIFDWTVVAVLSLVAGVLVFFLGILTLGLAWLLYGAIFPLVGLVYTAFTLGGSSQATPGMQIFGLKIERLDGKPLDPLWGALHSVLFWTGNIFLTPFILLIALFTNRKQTGHDLLLGTVVVRNLR</sequence>
<evidence type="ECO:0000313" key="9">
    <source>
        <dbReference type="Proteomes" id="UP000281094"/>
    </source>
</evidence>
<proteinExistence type="predicted"/>
<accession>A0A3L7JGB0</accession>
<dbReference type="Pfam" id="PF06271">
    <property type="entry name" value="RDD"/>
    <property type="match status" value="1"/>
</dbReference>
<feature type="transmembrane region" description="Helical" evidence="6">
    <location>
        <begin position="22"/>
        <end position="46"/>
    </location>
</feature>
<dbReference type="InterPro" id="IPR051791">
    <property type="entry name" value="Pra-immunoreactive"/>
</dbReference>
<keyword evidence="2" id="KW-1003">Cell membrane</keyword>
<keyword evidence="4 6" id="KW-1133">Transmembrane helix</keyword>
<dbReference type="PANTHER" id="PTHR36115">
    <property type="entry name" value="PROLINE-RICH ANTIGEN HOMOLOG-RELATED"/>
    <property type="match status" value="1"/>
</dbReference>
<evidence type="ECO:0000256" key="3">
    <source>
        <dbReference type="ARBA" id="ARBA00022692"/>
    </source>
</evidence>
<feature type="transmembrane region" description="Helical" evidence="6">
    <location>
        <begin position="109"/>
        <end position="128"/>
    </location>
</feature>
<organism evidence="8 9">
    <name type="scientific">Notoacmeibacter ruber</name>
    <dbReference type="NCBI Taxonomy" id="2670375"/>
    <lineage>
        <taxon>Bacteria</taxon>
        <taxon>Pseudomonadati</taxon>
        <taxon>Pseudomonadota</taxon>
        <taxon>Alphaproteobacteria</taxon>
        <taxon>Hyphomicrobiales</taxon>
        <taxon>Notoacmeibacteraceae</taxon>
        <taxon>Notoacmeibacter</taxon>
    </lineage>
</organism>
<dbReference type="GO" id="GO:0005886">
    <property type="term" value="C:plasma membrane"/>
    <property type="evidence" value="ECO:0007669"/>
    <property type="project" value="UniProtKB-SubCell"/>
</dbReference>
<keyword evidence="5 6" id="KW-0472">Membrane</keyword>
<feature type="domain" description="RDD" evidence="7">
    <location>
        <begin position="18"/>
        <end position="140"/>
    </location>
</feature>
<evidence type="ECO:0000256" key="4">
    <source>
        <dbReference type="ARBA" id="ARBA00022989"/>
    </source>
</evidence>
<evidence type="ECO:0000313" key="8">
    <source>
        <dbReference type="EMBL" id="RLQ89355.1"/>
    </source>
</evidence>
<keyword evidence="9" id="KW-1185">Reference proteome</keyword>
<evidence type="ECO:0000256" key="6">
    <source>
        <dbReference type="SAM" id="Phobius"/>
    </source>
</evidence>
<dbReference type="Proteomes" id="UP000281094">
    <property type="component" value="Unassembled WGS sequence"/>
</dbReference>
<protein>
    <submittedName>
        <fullName evidence="8">RDD family protein</fullName>
    </submittedName>
</protein>
<name>A0A3L7JGB0_9HYPH</name>
<gene>
    <name evidence="8" type="ORF">D8780_02865</name>
</gene>
<evidence type="ECO:0000259" key="7">
    <source>
        <dbReference type="Pfam" id="PF06271"/>
    </source>
</evidence>
<comment type="caution">
    <text evidence="8">The sequence shown here is derived from an EMBL/GenBank/DDBJ whole genome shotgun (WGS) entry which is preliminary data.</text>
</comment>
<dbReference type="InterPro" id="IPR010432">
    <property type="entry name" value="RDD"/>
</dbReference>
<dbReference type="AlphaFoldDB" id="A0A3L7JGB0"/>
<dbReference type="RefSeq" id="WP_121646321.1">
    <property type="nucleotide sequence ID" value="NZ_RCWN01000001.1"/>
</dbReference>
<evidence type="ECO:0000256" key="5">
    <source>
        <dbReference type="ARBA" id="ARBA00023136"/>
    </source>
</evidence>
<reference evidence="8 9" key="1">
    <citation type="submission" date="2018-10" db="EMBL/GenBank/DDBJ databases">
        <title>Notoacmeibacter sp. M2BS9Y-3-1, whole genome shotgun sequence.</title>
        <authorList>
            <person name="Tuo L."/>
        </authorList>
    </citation>
    <scope>NUCLEOTIDE SEQUENCE [LARGE SCALE GENOMIC DNA]</scope>
    <source>
        <strain evidence="8 9">M2BS9Y-3-1</strain>
    </source>
</reference>
<feature type="transmembrane region" description="Helical" evidence="6">
    <location>
        <begin position="53"/>
        <end position="72"/>
    </location>
</feature>
<evidence type="ECO:0000256" key="2">
    <source>
        <dbReference type="ARBA" id="ARBA00022475"/>
    </source>
</evidence>
<comment type="subcellular location">
    <subcellularLocation>
        <location evidence="1">Cell membrane</location>
        <topology evidence="1">Multi-pass membrane protein</topology>
    </subcellularLocation>
</comment>
<evidence type="ECO:0000256" key="1">
    <source>
        <dbReference type="ARBA" id="ARBA00004651"/>
    </source>
</evidence>
<keyword evidence="3 6" id="KW-0812">Transmembrane</keyword>
<dbReference type="EMBL" id="RCWN01000001">
    <property type="protein sequence ID" value="RLQ89355.1"/>
    <property type="molecule type" value="Genomic_DNA"/>
</dbReference>